<keyword evidence="2" id="KW-0240">DNA-directed RNA polymerase</keyword>
<evidence type="ECO:0000256" key="2">
    <source>
        <dbReference type="ARBA" id="ARBA00022478"/>
    </source>
</evidence>
<keyword evidence="5" id="KW-0175">Coiled coil</keyword>
<keyword evidence="8" id="KW-1185">Reference proteome</keyword>
<feature type="region of interest" description="Disordered" evidence="6">
    <location>
        <begin position="1"/>
        <end position="20"/>
    </location>
</feature>
<evidence type="ECO:0000256" key="1">
    <source>
        <dbReference type="ARBA" id="ARBA00004123"/>
    </source>
</evidence>
<dbReference type="Proteomes" id="UP000187209">
    <property type="component" value="Unassembled WGS sequence"/>
</dbReference>
<organism evidence="7 8">
    <name type="scientific">Stentor coeruleus</name>
    <dbReference type="NCBI Taxonomy" id="5963"/>
    <lineage>
        <taxon>Eukaryota</taxon>
        <taxon>Sar</taxon>
        <taxon>Alveolata</taxon>
        <taxon>Ciliophora</taxon>
        <taxon>Postciliodesmatophora</taxon>
        <taxon>Heterotrichea</taxon>
        <taxon>Heterotrichida</taxon>
        <taxon>Stentoridae</taxon>
        <taxon>Stentor</taxon>
    </lineage>
</organism>
<keyword evidence="3" id="KW-0804">Transcription</keyword>
<dbReference type="GO" id="GO:0042797">
    <property type="term" value="P:tRNA transcription by RNA polymerase III"/>
    <property type="evidence" value="ECO:0007669"/>
    <property type="project" value="TreeGrafter"/>
</dbReference>
<evidence type="ECO:0000256" key="5">
    <source>
        <dbReference type="SAM" id="Coils"/>
    </source>
</evidence>
<evidence type="ECO:0000313" key="8">
    <source>
        <dbReference type="Proteomes" id="UP000187209"/>
    </source>
</evidence>
<feature type="coiled-coil region" evidence="5">
    <location>
        <begin position="113"/>
        <end position="140"/>
    </location>
</feature>
<name>A0A1R2B045_9CILI</name>
<dbReference type="GO" id="GO:0005666">
    <property type="term" value="C:RNA polymerase III complex"/>
    <property type="evidence" value="ECO:0007669"/>
    <property type="project" value="InterPro"/>
</dbReference>
<dbReference type="InterPro" id="IPR007811">
    <property type="entry name" value="RPC4"/>
</dbReference>
<keyword evidence="4" id="KW-0539">Nucleus</keyword>
<reference evidence="7 8" key="1">
    <citation type="submission" date="2016-11" db="EMBL/GenBank/DDBJ databases">
        <title>The macronuclear genome of Stentor coeruleus: a giant cell with tiny introns.</title>
        <authorList>
            <person name="Slabodnick M."/>
            <person name="Ruby J.G."/>
            <person name="Reiff S.B."/>
            <person name="Swart E.C."/>
            <person name="Gosai S."/>
            <person name="Prabakaran S."/>
            <person name="Witkowska E."/>
            <person name="Larue G.E."/>
            <person name="Fisher S."/>
            <person name="Freeman R.M."/>
            <person name="Gunawardena J."/>
            <person name="Chu W."/>
            <person name="Stover N.A."/>
            <person name="Gregory B.D."/>
            <person name="Nowacki M."/>
            <person name="Derisi J."/>
            <person name="Roy S.W."/>
            <person name="Marshall W.F."/>
            <person name="Sood P."/>
        </authorList>
    </citation>
    <scope>NUCLEOTIDE SEQUENCE [LARGE SCALE GENOMIC DNA]</scope>
    <source>
        <strain evidence="7">WM001</strain>
    </source>
</reference>
<proteinExistence type="predicted"/>
<evidence type="ECO:0008006" key="9">
    <source>
        <dbReference type="Google" id="ProtNLM"/>
    </source>
</evidence>
<dbReference type="AlphaFoldDB" id="A0A1R2B045"/>
<dbReference type="EMBL" id="MPUH01001120">
    <property type="protein sequence ID" value="OMJ70141.1"/>
    <property type="molecule type" value="Genomic_DNA"/>
</dbReference>
<evidence type="ECO:0000256" key="4">
    <source>
        <dbReference type="ARBA" id="ARBA00023242"/>
    </source>
</evidence>
<evidence type="ECO:0000256" key="3">
    <source>
        <dbReference type="ARBA" id="ARBA00023163"/>
    </source>
</evidence>
<evidence type="ECO:0000313" key="7">
    <source>
        <dbReference type="EMBL" id="OMJ70141.1"/>
    </source>
</evidence>
<dbReference type="PANTHER" id="PTHR13408">
    <property type="entry name" value="DNA-DIRECTED RNA POLYMERASE III"/>
    <property type="match status" value="1"/>
</dbReference>
<protein>
    <recommendedName>
        <fullName evidence="9">DNA-directed RNA polymerase III subunit RPC4</fullName>
    </recommendedName>
</protein>
<gene>
    <name evidence="7" type="ORF">SteCoe_31959</name>
</gene>
<feature type="compositionally biased region" description="Polar residues" evidence="6">
    <location>
        <begin position="1"/>
        <end position="11"/>
    </location>
</feature>
<comment type="caution">
    <text evidence="7">The sequence shown here is derived from an EMBL/GenBank/DDBJ whole genome shotgun (WGS) entry which is preliminary data.</text>
</comment>
<dbReference type="OrthoDB" id="5836119at2759"/>
<comment type="subcellular location">
    <subcellularLocation>
        <location evidence="1">Nucleus</location>
    </subcellularLocation>
</comment>
<dbReference type="PANTHER" id="PTHR13408:SF0">
    <property type="entry name" value="DNA-DIRECTED RNA POLYMERASE III SUBUNIT RPC4"/>
    <property type="match status" value="1"/>
</dbReference>
<dbReference type="Pfam" id="PF05132">
    <property type="entry name" value="RNA_pol_Rpc4"/>
    <property type="match status" value="1"/>
</dbReference>
<accession>A0A1R2B045</accession>
<dbReference type="GO" id="GO:0003677">
    <property type="term" value="F:DNA binding"/>
    <property type="evidence" value="ECO:0007669"/>
    <property type="project" value="InterPro"/>
</dbReference>
<evidence type="ECO:0000256" key="6">
    <source>
        <dbReference type="SAM" id="MobiDB-lite"/>
    </source>
</evidence>
<sequence length="244" mass="27771">MSQETRFSSSKKGMLHSEEDMPTRLQSIMFPRPELLTPTKKKFLPNTSYVRVPKLVLRRKSSELASERPRSSSISEIHQSLSSKVLKSHQAQDPRNVIQRTIKKYPAKVAFGLSAEEKAIKSIEENQKKERKENNWLEQMDIDQYAPISLPFFENQDKNIKNIEENMLMIVQLPDTLPVEGQGKIGKLRVYKSGKMEMVIGTQSFQVFHGVQSTFYQELASVSDNKMCVLGPVSSQLVVAPNLS</sequence>